<dbReference type="InterPro" id="IPR030489">
    <property type="entry name" value="TR_Rrf2-type_CS"/>
</dbReference>
<dbReference type="Gene3D" id="1.10.10.10">
    <property type="entry name" value="Winged helix-like DNA-binding domain superfamily/Winged helix DNA-binding domain"/>
    <property type="match status" value="1"/>
</dbReference>
<comment type="caution">
    <text evidence="1">The sequence shown here is derived from an EMBL/GenBank/DDBJ whole genome shotgun (WGS) entry which is preliminary data.</text>
</comment>
<dbReference type="RefSeq" id="WP_379877855.1">
    <property type="nucleotide sequence ID" value="NZ_JBHUIP010000014.1"/>
</dbReference>
<dbReference type="InterPro" id="IPR036390">
    <property type="entry name" value="WH_DNA-bd_sf"/>
</dbReference>
<accession>A0ABW5DVK8</accession>
<organism evidence="1 2">
    <name type="scientific">Lacibacterium aquatile</name>
    <dbReference type="NCBI Taxonomy" id="1168082"/>
    <lineage>
        <taxon>Bacteria</taxon>
        <taxon>Pseudomonadati</taxon>
        <taxon>Pseudomonadota</taxon>
        <taxon>Alphaproteobacteria</taxon>
        <taxon>Rhodospirillales</taxon>
        <taxon>Rhodospirillaceae</taxon>
    </lineage>
</organism>
<dbReference type="InterPro" id="IPR000944">
    <property type="entry name" value="Tscrpt_reg_Rrf2"/>
</dbReference>
<dbReference type="Pfam" id="PF02082">
    <property type="entry name" value="Rrf2"/>
    <property type="match status" value="1"/>
</dbReference>
<gene>
    <name evidence="1" type="ORF">ACFSM5_17670</name>
</gene>
<keyword evidence="2" id="KW-1185">Reference proteome</keyword>
<protein>
    <submittedName>
        <fullName evidence="1">Rrf2 family transcriptional regulator</fullName>
    </submittedName>
</protein>
<evidence type="ECO:0000313" key="2">
    <source>
        <dbReference type="Proteomes" id="UP001597295"/>
    </source>
</evidence>
<reference evidence="2" key="1">
    <citation type="journal article" date="2019" name="Int. J. Syst. Evol. Microbiol.">
        <title>The Global Catalogue of Microorganisms (GCM) 10K type strain sequencing project: providing services to taxonomists for standard genome sequencing and annotation.</title>
        <authorList>
            <consortium name="The Broad Institute Genomics Platform"/>
            <consortium name="The Broad Institute Genome Sequencing Center for Infectious Disease"/>
            <person name="Wu L."/>
            <person name="Ma J."/>
        </authorList>
    </citation>
    <scope>NUCLEOTIDE SEQUENCE [LARGE SCALE GENOMIC DNA]</scope>
    <source>
        <strain evidence="2">CGMCC 1.19062</strain>
    </source>
</reference>
<sequence length="155" mass="16348">MAGRSSSRFAVAVHALAVIAKEKAYAEKQGDHTSKCDAPSCSDWIARSVGTNPVVIRRLLGTLREAGLVSSIAGPKGGFVLGRPAPQIRLGEVYRLVEPDGAFALHDGTNQDCMVGKTMCGTLEVITDQANAALAADLDRWTLADVLTQVLEAAE</sequence>
<dbReference type="PROSITE" id="PS01332">
    <property type="entry name" value="HTH_RRF2_1"/>
    <property type="match status" value="1"/>
</dbReference>
<dbReference type="Proteomes" id="UP001597295">
    <property type="component" value="Unassembled WGS sequence"/>
</dbReference>
<dbReference type="EMBL" id="JBHUIP010000014">
    <property type="protein sequence ID" value="MFD2264738.1"/>
    <property type="molecule type" value="Genomic_DNA"/>
</dbReference>
<name>A0ABW5DVK8_9PROT</name>
<proteinExistence type="predicted"/>
<dbReference type="PANTHER" id="PTHR33221:SF15">
    <property type="entry name" value="HTH-TYPE TRANSCRIPTIONAL REGULATOR YWGB-RELATED"/>
    <property type="match status" value="1"/>
</dbReference>
<dbReference type="PANTHER" id="PTHR33221">
    <property type="entry name" value="WINGED HELIX-TURN-HELIX TRANSCRIPTIONAL REGULATOR, RRF2 FAMILY"/>
    <property type="match status" value="1"/>
</dbReference>
<dbReference type="SUPFAM" id="SSF46785">
    <property type="entry name" value="Winged helix' DNA-binding domain"/>
    <property type="match status" value="1"/>
</dbReference>
<evidence type="ECO:0000313" key="1">
    <source>
        <dbReference type="EMBL" id="MFD2264738.1"/>
    </source>
</evidence>
<dbReference type="PROSITE" id="PS51197">
    <property type="entry name" value="HTH_RRF2_2"/>
    <property type="match status" value="1"/>
</dbReference>
<dbReference type="InterPro" id="IPR036388">
    <property type="entry name" value="WH-like_DNA-bd_sf"/>
</dbReference>